<feature type="region of interest" description="Disordered" evidence="1">
    <location>
        <begin position="92"/>
        <end position="129"/>
    </location>
</feature>
<evidence type="ECO:0008006" key="4">
    <source>
        <dbReference type="Google" id="ProtNLM"/>
    </source>
</evidence>
<comment type="caution">
    <text evidence="2">The sequence shown here is derived from an EMBL/GenBank/DDBJ whole genome shotgun (WGS) entry which is preliminary data.</text>
</comment>
<dbReference type="AlphaFoldDB" id="A0A2S6A8T9"/>
<proteinExistence type="predicted"/>
<organism evidence="2 3">
    <name type="scientific">Nocardia nova</name>
    <dbReference type="NCBI Taxonomy" id="37330"/>
    <lineage>
        <taxon>Bacteria</taxon>
        <taxon>Bacillati</taxon>
        <taxon>Actinomycetota</taxon>
        <taxon>Actinomycetes</taxon>
        <taxon>Mycobacteriales</taxon>
        <taxon>Nocardiaceae</taxon>
        <taxon>Nocardia</taxon>
    </lineage>
</organism>
<dbReference type="EMBL" id="PSZC01000047">
    <property type="protein sequence ID" value="PPJ29710.1"/>
    <property type="molecule type" value="Genomic_DNA"/>
</dbReference>
<dbReference type="Proteomes" id="UP000239874">
    <property type="component" value="Unassembled WGS sequence"/>
</dbReference>
<reference evidence="2 3" key="1">
    <citation type="submission" date="2018-02" db="EMBL/GenBank/DDBJ databases">
        <title>8 Nocardia nova and 1 Nocardia cyriacigeorgica strain used for evolution to TMP-SMX.</title>
        <authorList>
            <person name="Mehta H."/>
            <person name="Weng J."/>
            <person name="Shamoo Y."/>
        </authorList>
    </citation>
    <scope>NUCLEOTIDE SEQUENCE [LARGE SCALE GENOMIC DNA]</scope>
    <source>
        <strain evidence="2 3">MDA3139</strain>
    </source>
</reference>
<gene>
    <name evidence="2" type="ORF">C5E45_34050</name>
</gene>
<evidence type="ECO:0000313" key="3">
    <source>
        <dbReference type="Proteomes" id="UP000239874"/>
    </source>
</evidence>
<dbReference type="RefSeq" id="WP_104380739.1">
    <property type="nucleotide sequence ID" value="NZ_PSZC01000047.1"/>
</dbReference>
<feature type="compositionally biased region" description="Polar residues" evidence="1">
    <location>
        <begin position="119"/>
        <end position="129"/>
    </location>
</feature>
<evidence type="ECO:0000313" key="2">
    <source>
        <dbReference type="EMBL" id="PPJ29710.1"/>
    </source>
</evidence>
<sequence length="129" mass="14609">MYPDNDEELGLKVQRAQRAVEQIRGTGTVNGIRVVVDASGQLVSLTVPEEDSILAAYQAAIEDMRPQLEHATRELRADSRFEAVSTFAEANSAAREAESIERQRSYGQDEDDDEYYARRNQQGWFEQEP</sequence>
<feature type="compositionally biased region" description="Basic and acidic residues" evidence="1">
    <location>
        <begin position="95"/>
        <end position="104"/>
    </location>
</feature>
<name>A0A2S6A8T9_9NOCA</name>
<evidence type="ECO:0000256" key="1">
    <source>
        <dbReference type="SAM" id="MobiDB-lite"/>
    </source>
</evidence>
<protein>
    <recommendedName>
        <fullName evidence="4">YbaB/EbfC family DNA-binding protein</fullName>
    </recommendedName>
</protein>
<accession>A0A2S6A8T9</accession>